<evidence type="ECO:0000256" key="3">
    <source>
        <dbReference type="ARBA" id="ARBA00022777"/>
    </source>
</evidence>
<dbReference type="SUPFAM" id="SSF52540">
    <property type="entry name" value="P-loop containing nucleoside triphosphate hydrolases"/>
    <property type="match status" value="1"/>
</dbReference>
<dbReference type="OrthoDB" id="5476445at2"/>
<name>A0A518B8N4_9BACT</name>
<dbReference type="Gene3D" id="1.10.510.10">
    <property type="entry name" value="Transferase(Phosphotransferase) domain 1"/>
    <property type="match status" value="1"/>
</dbReference>
<evidence type="ECO:0000256" key="6">
    <source>
        <dbReference type="PROSITE-ProRule" id="PRU10141"/>
    </source>
</evidence>
<dbReference type="PROSITE" id="PS00108">
    <property type="entry name" value="PROTEIN_KINASE_ST"/>
    <property type="match status" value="1"/>
</dbReference>
<evidence type="ECO:0000313" key="9">
    <source>
        <dbReference type="Proteomes" id="UP000317093"/>
    </source>
</evidence>
<keyword evidence="3 8" id="KW-0418">Kinase</keyword>
<dbReference type="SMART" id="SM00220">
    <property type="entry name" value="S_TKc"/>
    <property type="match status" value="1"/>
</dbReference>
<organism evidence="8 9">
    <name type="scientific">Kolteria novifilia</name>
    <dbReference type="NCBI Taxonomy" id="2527975"/>
    <lineage>
        <taxon>Bacteria</taxon>
        <taxon>Pseudomonadati</taxon>
        <taxon>Planctomycetota</taxon>
        <taxon>Planctomycetia</taxon>
        <taxon>Kolteriales</taxon>
        <taxon>Kolteriaceae</taxon>
        <taxon>Kolteria</taxon>
    </lineage>
</organism>
<dbReference type="EMBL" id="CP036279">
    <property type="protein sequence ID" value="QDU63337.1"/>
    <property type="molecule type" value="Genomic_DNA"/>
</dbReference>
<accession>A0A518B8N4</accession>
<dbReference type="InterPro" id="IPR000719">
    <property type="entry name" value="Prot_kinase_dom"/>
</dbReference>
<protein>
    <submittedName>
        <fullName evidence="8">Serine/threonine-protein kinase PrkC</fullName>
        <ecNumber evidence="8">2.7.11.1</ecNumber>
    </submittedName>
</protein>
<dbReference type="PANTHER" id="PTHR11042">
    <property type="entry name" value="EUKARYOTIC TRANSLATION INITIATION FACTOR 2-ALPHA KINASE EIF2-ALPHA KINASE -RELATED"/>
    <property type="match status" value="1"/>
</dbReference>
<dbReference type="KEGG" id="knv:Pan216_42150"/>
<keyword evidence="9" id="KW-1185">Reference proteome</keyword>
<feature type="domain" description="Protein kinase" evidence="7">
    <location>
        <begin position="123"/>
        <end position="389"/>
    </location>
</feature>
<dbReference type="InterPro" id="IPR041664">
    <property type="entry name" value="AAA_16"/>
</dbReference>
<dbReference type="CDD" id="cd14014">
    <property type="entry name" value="STKc_PknB_like"/>
    <property type="match status" value="1"/>
</dbReference>
<gene>
    <name evidence="8" type="primary">prkC_11</name>
    <name evidence="8" type="ORF">Pan216_42150</name>
</gene>
<keyword evidence="4 6" id="KW-0067">ATP-binding</keyword>
<proteinExistence type="inferred from homology"/>
<dbReference type="PROSITE" id="PS50011">
    <property type="entry name" value="PROTEIN_KINASE_DOM"/>
    <property type="match status" value="1"/>
</dbReference>
<dbReference type="Pfam" id="PF13191">
    <property type="entry name" value="AAA_16"/>
    <property type="match status" value="1"/>
</dbReference>
<dbReference type="Proteomes" id="UP000317093">
    <property type="component" value="Chromosome"/>
</dbReference>
<dbReference type="Pfam" id="PF00069">
    <property type="entry name" value="Pkinase"/>
    <property type="match status" value="1"/>
</dbReference>
<evidence type="ECO:0000313" key="8">
    <source>
        <dbReference type="EMBL" id="QDU63337.1"/>
    </source>
</evidence>
<dbReference type="InterPro" id="IPR011009">
    <property type="entry name" value="Kinase-like_dom_sf"/>
</dbReference>
<evidence type="ECO:0000259" key="7">
    <source>
        <dbReference type="PROSITE" id="PS50011"/>
    </source>
</evidence>
<dbReference type="InterPro" id="IPR027417">
    <property type="entry name" value="P-loop_NTPase"/>
</dbReference>
<dbReference type="GO" id="GO:0004674">
    <property type="term" value="F:protein serine/threonine kinase activity"/>
    <property type="evidence" value="ECO:0007669"/>
    <property type="project" value="UniProtKB-EC"/>
</dbReference>
<comment type="similarity">
    <text evidence="5">Belongs to the protein kinase superfamily. Ser/Thr protein kinase family. GCN2 subfamily.</text>
</comment>
<evidence type="ECO:0000256" key="1">
    <source>
        <dbReference type="ARBA" id="ARBA00022679"/>
    </source>
</evidence>
<evidence type="ECO:0000256" key="2">
    <source>
        <dbReference type="ARBA" id="ARBA00022741"/>
    </source>
</evidence>
<dbReference type="GO" id="GO:0005737">
    <property type="term" value="C:cytoplasm"/>
    <property type="evidence" value="ECO:0007669"/>
    <property type="project" value="TreeGrafter"/>
</dbReference>
<dbReference type="PROSITE" id="PS00107">
    <property type="entry name" value="PROTEIN_KINASE_ATP"/>
    <property type="match status" value="1"/>
</dbReference>
<evidence type="ECO:0000256" key="4">
    <source>
        <dbReference type="ARBA" id="ARBA00022840"/>
    </source>
</evidence>
<sequence>MSSHDADWSTPSLSILMEQLHEGIEGRPEYCLEALLRRYPRLAGRSADAVDLIYADFVLREDRGDRPSPSEYLERFEAYRGELAKQFEMHSALGDLKRYSSELPSSRRSTSREDLVSLADERFLVRRRLGAGSMGTVYLAEDRLWSQDVAVKVVGNDSSLLSERLRSEFRILASISHPNLVTYYELIRSGDIDLLTMEFVSGKSFREFVRGDAPPGERLVDEDGWARLTRLLAGLLSGLSHLHAAGIVHRDLKPSNVLVDDRGRPVLLDFGLATSTSEEIKLDRFAGTIAYMAPELLRCRPPTPESDLYAVGVMLHEVITGVPAQRQGFGKFADPAMGELEMHEGVSESRRILATMTRSLLQFDPAERPTLPWLLEQLGAARETSYPATRPSLLIGRERELDSLRAAYAEMRDGRSALIAITGTSGIGKTALVDHFLRSLDGADDPVILRGRCYETEDQPHKAWDAIASQMAARLDARKDNSPPEHRFLTRVFPVFQSSHGSGGDTAGFEEPPPVEARLIAYREFRDVISRLSASPLVIYIDDVQWADHDSLELLHHLLDDLDDPVLIVLCSRPDGERFDELCAEVRESRVSLTQLTLTELGIEDSRQLLANRLSDREVSTVVDEMVKASGGHPYLLTLLANEAGRGNEEVATSLDSCLSHAMGRLPASSRYLLELIAVAGQPVLLRELRDASAHLVDWQDSIAQLRKSSLVSSTGHAATSFAMPYHDKIRETIEAKLPKSHLTRRHLALAKAIEASSHADPVRLLRHYYRADDSVKAARYAERSGVKARDALAFASAADHFRLAIELAPDPASTPATLLEAHAECAANAGRALESAHSYVELMGKHGEARTSDYADLAALQFVLAGESKQAIRHASLSLRSHGYALPRTMVGGLLTSFFHKRRASRRAAAFCQWIDESEGEPSFAPATDRQRAVFTGWFVITVAEITYSHTVAHRLITALLEKPYSPFALVATTSIAMLDSIRLASSSVTSLCDKQVERVLGVADAVPDQDVATLARLIARNYYVFTGHWENAYRMGEYLHPRNQGASWLAMVRSDDSVILNYSLYYLGRLRELRELVEGRGRYEHSRDDPYTARQVRTLFGNAVYLCNDDADASLDSLAMIEANSQLHELASGQLGPPLYLARAETYLYMRRGDLAAALIRRHWYRIFALLSGLVFLVRFWVNDSLGRSDLARTVVDGRFSRLKRVERSAKRLVGERNLVTDAMASALQAGCASLRGDREVAIDAYERARELFESRSMDLHAHVMKRRVGELRGGDAGQHLVDEADAWMRGESIVRPDRFAFMIAPACSADDVEG</sequence>
<dbReference type="InterPro" id="IPR050339">
    <property type="entry name" value="CC_SR_Kinase"/>
</dbReference>
<dbReference type="InterPro" id="IPR008271">
    <property type="entry name" value="Ser/Thr_kinase_AS"/>
</dbReference>
<dbReference type="Gene3D" id="3.40.50.300">
    <property type="entry name" value="P-loop containing nucleotide triphosphate hydrolases"/>
    <property type="match status" value="1"/>
</dbReference>
<dbReference type="EC" id="2.7.11.1" evidence="8"/>
<dbReference type="GO" id="GO:0005524">
    <property type="term" value="F:ATP binding"/>
    <property type="evidence" value="ECO:0007669"/>
    <property type="project" value="UniProtKB-UniRule"/>
</dbReference>
<dbReference type="RefSeq" id="WP_145260733.1">
    <property type="nucleotide sequence ID" value="NZ_CP036279.1"/>
</dbReference>
<keyword evidence="2 6" id="KW-0547">Nucleotide-binding</keyword>
<evidence type="ECO:0000256" key="5">
    <source>
        <dbReference type="ARBA" id="ARBA00037982"/>
    </source>
</evidence>
<dbReference type="SUPFAM" id="SSF56112">
    <property type="entry name" value="Protein kinase-like (PK-like)"/>
    <property type="match status" value="1"/>
</dbReference>
<feature type="binding site" evidence="6">
    <location>
        <position position="152"/>
    </location>
    <ligand>
        <name>ATP</name>
        <dbReference type="ChEBI" id="CHEBI:30616"/>
    </ligand>
</feature>
<keyword evidence="1 8" id="KW-0808">Transferase</keyword>
<dbReference type="InterPro" id="IPR017441">
    <property type="entry name" value="Protein_kinase_ATP_BS"/>
</dbReference>
<reference evidence="8 9" key="1">
    <citation type="submission" date="2019-02" db="EMBL/GenBank/DDBJ databases">
        <title>Deep-cultivation of Planctomycetes and their phenomic and genomic characterization uncovers novel biology.</title>
        <authorList>
            <person name="Wiegand S."/>
            <person name="Jogler M."/>
            <person name="Boedeker C."/>
            <person name="Pinto D."/>
            <person name="Vollmers J."/>
            <person name="Rivas-Marin E."/>
            <person name="Kohn T."/>
            <person name="Peeters S.H."/>
            <person name="Heuer A."/>
            <person name="Rast P."/>
            <person name="Oberbeckmann S."/>
            <person name="Bunk B."/>
            <person name="Jeske O."/>
            <person name="Meyerdierks A."/>
            <person name="Storesund J.E."/>
            <person name="Kallscheuer N."/>
            <person name="Luecker S."/>
            <person name="Lage O.M."/>
            <person name="Pohl T."/>
            <person name="Merkel B.J."/>
            <person name="Hornburger P."/>
            <person name="Mueller R.-W."/>
            <person name="Bruemmer F."/>
            <person name="Labrenz M."/>
            <person name="Spormann A.M."/>
            <person name="Op den Camp H."/>
            <person name="Overmann J."/>
            <person name="Amann R."/>
            <person name="Jetten M.S.M."/>
            <person name="Mascher T."/>
            <person name="Medema M.H."/>
            <person name="Devos D.P."/>
            <person name="Kaster A.-K."/>
            <person name="Ovreas L."/>
            <person name="Rohde M."/>
            <person name="Galperin M.Y."/>
            <person name="Jogler C."/>
        </authorList>
    </citation>
    <scope>NUCLEOTIDE SEQUENCE [LARGE SCALE GENOMIC DNA]</scope>
    <source>
        <strain evidence="8 9">Pan216</strain>
    </source>
</reference>